<evidence type="ECO:0000256" key="1">
    <source>
        <dbReference type="SAM" id="MobiDB-lite"/>
    </source>
</evidence>
<proteinExistence type="predicted"/>
<dbReference type="EMBL" id="JADJMH010000037">
    <property type="protein sequence ID" value="MBK7677466.1"/>
    <property type="molecule type" value="Genomic_DNA"/>
</dbReference>
<reference evidence="2 3" key="1">
    <citation type="submission" date="2020-10" db="EMBL/GenBank/DDBJ databases">
        <title>Connecting structure to function with the recovery of over 1000 high-quality activated sludge metagenome-assembled genomes encoding full-length rRNA genes using long-read sequencing.</title>
        <authorList>
            <person name="Singleton C.M."/>
            <person name="Petriglieri F."/>
            <person name="Kristensen J.M."/>
            <person name="Kirkegaard R.H."/>
            <person name="Michaelsen T.Y."/>
            <person name="Andersen M.H."/>
            <person name="Karst S.M."/>
            <person name="Dueholm M.S."/>
            <person name="Nielsen P.H."/>
            <person name="Albertsen M."/>
        </authorList>
    </citation>
    <scope>NUCLEOTIDE SEQUENCE [LARGE SCALE GENOMIC DNA]</scope>
    <source>
        <strain evidence="2">EsbW_18-Q3-R4-48_BATAC.285</strain>
    </source>
</reference>
<gene>
    <name evidence="2" type="ORF">IPJ27_23465</name>
</gene>
<name>A0A935UHV1_9PROT</name>
<evidence type="ECO:0000313" key="3">
    <source>
        <dbReference type="Proteomes" id="UP000697998"/>
    </source>
</evidence>
<accession>A0A935UHV1</accession>
<dbReference type="AlphaFoldDB" id="A0A935UHV1"/>
<protein>
    <recommendedName>
        <fullName evidence="4">Transposase</fullName>
    </recommendedName>
</protein>
<evidence type="ECO:0000313" key="2">
    <source>
        <dbReference type="EMBL" id="MBK7677466.1"/>
    </source>
</evidence>
<feature type="region of interest" description="Disordered" evidence="1">
    <location>
        <begin position="54"/>
        <end position="79"/>
    </location>
</feature>
<sequence>MLRRPPARRWQGKYDDTAAAMIALLKYGCGLPFHRIERLEQGLAIPMPVGTQWEVRPPLPPPHPGLRRTGTAGSPGTVVYNDDTTMRILTLTQRRAPKRYRQARPPIALACSLPVSSPGRPMV</sequence>
<dbReference type="Proteomes" id="UP000697998">
    <property type="component" value="Unassembled WGS sequence"/>
</dbReference>
<comment type="caution">
    <text evidence="2">The sequence shown here is derived from an EMBL/GenBank/DDBJ whole genome shotgun (WGS) entry which is preliminary data.</text>
</comment>
<evidence type="ECO:0008006" key="4">
    <source>
        <dbReference type="Google" id="ProtNLM"/>
    </source>
</evidence>
<organism evidence="2 3">
    <name type="scientific">Candidatus Accumulibacter proximus</name>
    <dbReference type="NCBI Taxonomy" id="2954385"/>
    <lineage>
        <taxon>Bacteria</taxon>
        <taxon>Pseudomonadati</taxon>
        <taxon>Pseudomonadota</taxon>
        <taxon>Betaproteobacteria</taxon>
        <taxon>Candidatus Accumulibacter</taxon>
    </lineage>
</organism>